<protein>
    <recommendedName>
        <fullName evidence="7">Large ribosomal subunit protein mL44</fullName>
    </recommendedName>
</protein>
<evidence type="ECO:0000256" key="7">
    <source>
        <dbReference type="ARBA" id="ARBA00035187"/>
    </source>
</evidence>
<comment type="similarity">
    <text evidence="6">Belongs to the ribonuclease III family. Mitochondrion-specific ribosomal protein mL44 subfamily.</text>
</comment>
<dbReference type="GO" id="GO:0006396">
    <property type="term" value="P:RNA processing"/>
    <property type="evidence" value="ECO:0007669"/>
    <property type="project" value="InterPro"/>
</dbReference>
<dbReference type="CDD" id="cd00593">
    <property type="entry name" value="RIBOc"/>
    <property type="match status" value="1"/>
</dbReference>
<evidence type="ECO:0000256" key="5">
    <source>
        <dbReference type="ARBA" id="ARBA00023274"/>
    </source>
</evidence>
<dbReference type="PROSITE" id="PS50142">
    <property type="entry name" value="RNASE_3_2"/>
    <property type="match status" value="1"/>
</dbReference>
<keyword evidence="5" id="KW-0687">Ribonucleoprotein</keyword>
<reference evidence="10" key="1">
    <citation type="submission" date="2023-06" db="EMBL/GenBank/DDBJ databases">
        <authorList>
            <person name="Delattre M."/>
        </authorList>
    </citation>
    <scope>NUCLEOTIDE SEQUENCE</scope>
    <source>
        <strain evidence="10">AF72</strain>
    </source>
</reference>
<dbReference type="GO" id="GO:0004525">
    <property type="term" value="F:ribonuclease III activity"/>
    <property type="evidence" value="ECO:0007669"/>
    <property type="project" value="InterPro"/>
</dbReference>
<feature type="non-terminal residue" evidence="10">
    <location>
        <position position="1"/>
    </location>
</feature>
<evidence type="ECO:0000259" key="9">
    <source>
        <dbReference type="PROSITE" id="PS50142"/>
    </source>
</evidence>
<dbReference type="SUPFAM" id="SSF69065">
    <property type="entry name" value="RNase III domain-like"/>
    <property type="match status" value="1"/>
</dbReference>
<dbReference type="Pfam" id="PF22892">
    <property type="entry name" value="DSRM_MRPL44"/>
    <property type="match status" value="1"/>
</dbReference>
<comment type="subcellular location">
    <subcellularLocation>
        <location evidence="1">Mitochondrion</location>
    </subcellularLocation>
</comment>
<keyword evidence="4" id="KW-0496">Mitochondrion</keyword>
<dbReference type="GO" id="GO:0005739">
    <property type="term" value="C:mitochondrion"/>
    <property type="evidence" value="ECO:0007669"/>
    <property type="project" value="UniProtKB-SubCell"/>
</dbReference>
<sequence length="396" mass="44362">MLGRELNSWLRAPAVGNTVVRHIRTVWERRFLKDLYHRRELLGSDPVIARSSLPNWNYQAELYAFGSRLGASNTAIENWIPALTTPSFAERNDVSDNAGYEHQSLRGDGQESTSNNNTLREEGNNVLRLNVAVFLRAQFPKAPEEFIQGVTEQLVSNKLLHMIGNTIGLDTLIRTGEHPPSEQSISDSLRALLAVVDSKTASKIIMDFIIPQILDVDLEEILSFDEPLEVAASQLKKLGFNEIVPRILRSSGEMSAEPCYVVGLYADQKLVGQAAGESLTVAIRWASVDALLGSWRIMPDQICFFAENALENLDFAKYSQPNPSLKQLCGDDVNTKLLAKPVEGLNIIEAALRWRNEIEPVVGRTYSKTLRHKFSRGTFVKRTFRRLAKPKVYNLG</sequence>
<evidence type="ECO:0000256" key="3">
    <source>
        <dbReference type="ARBA" id="ARBA00022980"/>
    </source>
</evidence>
<dbReference type="Gene3D" id="1.10.1520.10">
    <property type="entry name" value="Ribonuclease III domain"/>
    <property type="match status" value="1"/>
</dbReference>
<comment type="caution">
    <text evidence="10">The sequence shown here is derived from an EMBL/GenBank/DDBJ whole genome shotgun (WGS) entry which is preliminary data.</text>
</comment>
<dbReference type="Gene3D" id="3.30.160.20">
    <property type="match status" value="1"/>
</dbReference>
<accession>A0AA36G8K9</accession>
<dbReference type="InterPro" id="IPR036389">
    <property type="entry name" value="RNase_III_sf"/>
</dbReference>
<feature type="domain" description="RNase III" evidence="9">
    <location>
        <begin position="62"/>
        <end position="196"/>
    </location>
</feature>
<dbReference type="Proteomes" id="UP001177023">
    <property type="component" value="Unassembled WGS sequence"/>
</dbReference>
<dbReference type="InterPro" id="IPR044444">
    <property type="entry name" value="Ribosomal_mL44_DSRM_metazoa"/>
</dbReference>
<keyword evidence="11" id="KW-1185">Reference proteome</keyword>
<proteinExistence type="inferred from homology"/>
<evidence type="ECO:0000256" key="6">
    <source>
        <dbReference type="ARBA" id="ARBA00024034"/>
    </source>
</evidence>
<evidence type="ECO:0000313" key="10">
    <source>
        <dbReference type="EMBL" id="CAJ0582048.1"/>
    </source>
</evidence>
<dbReference type="InterPro" id="IPR000999">
    <property type="entry name" value="RNase_III_dom"/>
</dbReference>
<dbReference type="Pfam" id="PF22935">
    <property type="entry name" value="RM44_endonuclase"/>
    <property type="match status" value="1"/>
</dbReference>
<name>A0AA36G8K9_9BILA</name>
<dbReference type="GO" id="GO:1990904">
    <property type="term" value="C:ribonucleoprotein complex"/>
    <property type="evidence" value="ECO:0007669"/>
    <property type="project" value="UniProtKB-KW"/>
</dbReference>
<feature type="region of interest" description="Disordered" evidence="8">
    <location>
        <begin position="99"/>
        <end position="121"/>
    </location>
</feature>
<keyword evidence="2" id="KW-0809">Transit peptide</keyword>
<evidence type="ECO:0000256" key="4">
    <source>
        <dbReference type="ARBA" id="ARBA00023128"/>
    </source>
</evidence>
<gene>
    <name evidence="10" type="ORF">MSPICULIGERA_LOCUS20191</name>
</gene>
<evidence type="ECO:0000313" key="11">
    <source>
        <dbReference type="Proteomes" id="UP001177023"/>
    </source>
</evidence>
<evidence type="ECO:0000256" key="8">
    <source>
        <dbReference type="SAM" id="MobiDB-lite"/>
    </source>
</evidence>
<dbReference type="EMBL" id="CATQJA010002664">
    <property type="protein sequence ID" value="CAJ0582048.1"/>
    <property type="molecule type" value="Genomic_DNA"/>
</dbReference>
<dbReference type="GO" id="GO:0003725">
    <property type="term" value="F:double-stranded RNA binding"/>
    <property type="evidence" value="ECO:0007669"/>
    <property type="project" value="InterPro"/>
</dbReference>
<evidence type="ECO:0000256" key="2">
    <source>
        <dbReference type="ARBA" id="ARBA00022946"/>
    </source>
</evidence>
<organism evidence="10 11">
    <name type="scientific">Mesorhabditis spiculigera</name>
    <dbReference type="NCBI Taxonomy" id="96644"/>
    <lineage>
        <taxon>Eukaryota</taxon>
        <taxon>Metazoa</taxon>
        <taxon>Ecdysozoa</taxon>
        <taxon>Nematoda</taxon>
        <taxon>Chromadorea</taxon>
        <taxon>Rhabditida</taxon>
        <taxon>Rhabditina</taxon>
        <taxon>Rhabditomorpha</taxon>
        <taxon>Rhabditoidea</taxon>
        <taxon>Rhabditidae</taxon>
        <taxon>Mesorhabditinae</taxon>
        <taxon>Mesorhabditis</taxon>
    </lineage>
</organism>
<keyword evidence="3" id="KW-0689">Ribosomal protein</keyword>
<dbReference type="InterPro" id="IPR055189">
    <property type="entry name" value="RM44_endonuclase"/>
</dbReference>
<dbReference type="GO" id="GO:0005840">
    <property type="term" value="C:ribosome"/>
    <property type="evidence" value="ECO:0007669"/>
    <property type="project" value="UniProtKB-KW"/>
</dbReference>
<evidence type="ECO:0000256" key="1">
    <source>
        <dbReference type="ARBA" id="ARBA00004173"/>
    </source>
</evidence>
<dbReference type="AlphaFoldDB" id="A0AA36G8K9"/>